<evidence type="ECO:0000256" key="2">
    <source>
        <dbReference type="ARBA" id="ARBA00022670"/>
    </source>
</evidence>
<feature type="signal peptide" evidence="6">
    <location>
        <begin position="1"/>
        <end position="27"/>
    </location>
</feature>
<name>A0AAE3R0H9_9BACT</name>
<dbReference type="InterPro" id="IPR000209">
    <property type="entry name" value="Peptidase_S8/S53_dom"/>
</dbReference>
<evidence type="ECO:0000256" key="6">
    <source>
        <dbReference type="SAM" id="SignalP"/>
    </source>
</evidence>
<evidence type="ECO:0000256" key="3">
    <source>
        <dbReference type="ARBA" id="ARBA00022801"/>
    </source>
</evidence>
<dbReference type="PROSITE" id="PS00137">
    <property type="entry name" value="SUBTILASE_HIS"/>
    <property type="match status" value="1"/>
</dbReference>
<evidence type="ECO:0000313" key="8">
    <source>
        <dbReference type="EMBL" id="MDJ1499165.1"/>
    </source>
</evidence>
<dbReference type="Gene3D" id="3.40.50.200">
    <property type="entry name" value="Peptidase S8/S53 domain"/>
    <property type="match status" value="2"/>
</dbReference>
<comment type="caution">
    <text evidence="8">The sequence shown here is derived from an EMBL/GenBank/DDBJ whole genome shotgun (WGS) entry which is preliminary data.</text>
</comment>
<dbReference type="SUPFAM" id="SSF52743">
    <property type="entry name" value="Subtilisin-like"/>
    <property type="match status" value="1"/>
</dbReference>
<dbReference type="PROSITE" id="PS51892">
    <property type="entry name" value="SUBTILASE"/>
    <property type="match status" value="1"/>
</dbReference>
<dbReference type="Pfam" id="PF00082">
    <property type="entry name" value="Peptidase_S8"/>
    <property type="match status" value="1"/>
</dbReference>
<evidence type="ECO:0000256" key="4">
    <source>
        <dbReference type="ARBA" id="ARBA00022825"/>
    </source>
</evidence>
<gene>
    <name evidence="8" type="ORF">QNI22_00840</name>
</gene>
<dbReference type="EMBL" id="JASJOU010000001">
    <property type="protein sequence ID" value="MDJ1499165.1"/>
    <property type="molecule type" value="Genomic_DNA"/>
</dbReference>
<evidence type="ECO:0000259" key="7">
    <source>
        <dbReference type="Pfam" id="PF00082"/>
    </source>
</evidence>
<dbReference type="PRINTS" id="PR00723">
    <property type="entry name" value="SUBTILISIN"/>
</dbReference>
<keyword evidence="3 5" id="KW-0378">Hydrolase</keyword>
<keyword evidence="6" id="KW-0732">Signal</keyword>
<dbReference type="PROSITE" id="PS00138">
    <property type="entry name" value="SUBTILASE_SER"/>
    <property type="match status" value="1"/>
</dbReference>
<evidence type="ECO:0000256" key="1">
    <source>
        <dbReference type="ARBA" id="ARBA00011073"/>
    </source>
</evidence>
<dbReference type="CDD" id="cd07483">
    <property type="entry name" value="Peptidases_S8_Subtilisin_Novo-like"/>
    <property type="match status" value="1"/>
</dbReference>
<evidence type="ECO:0000256" key="5">
    <source>
        <dbReference type="PROSITE-ProRule" id="PRU01240"/>
    </source>
</evidence>
<dbReference type="RefSeq" id="WP_314508703.1">
    <property type="nucleotide sequence ID" value="NZ_JASJOU010000001.1"/>
</dbReference>
<feature type="chain" id="PRO_5042246503" evidence="6">
    <location>
        <begin position="28"/>
        <end position="536"/>
    </location>
</feature>
<dbReference type="InterPro" id="IPR015500">
    <property type="entry name" value="Peptidase_S8_subtilisin-rel"/>
</dbReference>
<evidence type="ECO:0000313" key="9">
    <source>
        <dbReference type="Proteomes" id="UP001232063"/>
    </source>
</evidence>
<keyword evidence="9" id="KW-1185">Reference proteome</keyword>
<dbReference type="EC" id="3.4.-.-" evidence="8"/>
<dbReference type="GO" id="GO:0006508">
    <property type="term" value="P:proteolysis"/>
    <property type="evidence" value="ECO:0007669"/>
    <property type="project" value="UniProtKB-KW"/>
</dbReference>
<feature type="active site" description="Charge relay system" evidence="5">
    <location>
        <position position="460"/>
    </location>
</feature>
<proteinExistence type="inferred from homology"/>
<dbReference type="Proteomes" id="UP001232063">
    <property type="component" value="Unassembled WGS sequence"/>
</dbReference>
<keyword evidence="2 5" id="KW-0645">Protease</keyword>
<comment type="similarity">
    <text evidence="1 5">Belongs to the peptidase S8 family.</text>
</comment>
<dbReference type="PANTHER" id="PTHR43399">
    <property type="entry name" value="SUBTILISIN-RELATED"/>
    <property type="match status" value="1"/>
</dbReference>
<keyword evidence="4 5" id="KW-0720">Serine protease</keyword>
<accession>A0AAE3R0H9</accession>
<sequence>MIRINIRRVAQPIILAALLSGSGFAQSADTEKKAPENWFNLDPTADKVYGVSTEKVYQELLKGRTAKPVIVAVIDGGVDVNHEDLKSVIWTNPKEIPNNGKDDDKNGYIDDVYGWDFIGGKDSSVHYDNLELTRLYRSMLPKFEKADTTKFSEADKKEYARFKEISVAYEKEAKESQGNYFGYQMMMDGVEKMKGKIGKETIALADVQAYKPTDPVSEQVKQIVENALASGVTFNELVGQLKEAIDYFEAKAKYHTNLEYDPRSIVGDNYADAKEKIYGNNDVVGPDADHGTHVAGIIAAVRDNNLGIKGVSNATKIMVLRVVPNGDERDKDVANSIRYATDNGAKVINMSFGKSYSWNKGVVDEAVKYAASKDVLLIHAAGNDSQNNDEADNFPNDEDDNAKEIVNNWVEVGASSWKPGEQGIGDFSNYGKNSVDVFAPGVAIHSTTPGSKYADHNGTSMAAPVVSGVAALIRAYYPKLKAAQVKEILMKSALPYKEKVLVPGSEGQTANLSDLSKTGGIVNAYEALKMAQKMAK</sequence>
<dbReference type="InterPro" id="IPR034080">
    <property type="entry name" value="Protease_P7-like_dom"/>
</dbReference>
<dbReference type="InterPro" id="IPR022398">
    <property type="entry name" value="Peptidase_S8_His-AS"/>
</dbReference>
<organism evidence="8 9">
    <name type="scientific">Xanthocytophaga agilis</name>
    <dbReference type="NCBI Taxonomy" id="3048010"/>
    <lineage>
        <taxon>Bacteria</taxon>
        <taxon>Pseudomonadati</taxon>
        <taxon>Bacteroidota</taxon>
        <taxon>Cytophagia</taxon>
        <taxon>Cytophagales</taxon>
        <taxon>Rhodocytophagaceae</taxon>
        <taxon>Xanthocytophaga</taxon>
    </lineage>
</organism>
<dbReference type="PANTHER" id="PTHR43399:SF4">
    <property type="entry name" value="CELL WALL-ASSOCIATED PROTEASE"/>
    <property type="match status" value="1"/>
</dbReference>
<dbReference type="InterPro" id="IPR036852">
    <property type="entry name" value="Peptidase_S8/S53_dom_sf"/>
</dbReference>
<dbReference type="InterPro" id="IPR023828">
    <property type="entry name" value="Peptidase_S8_Ser-AS"/>
</dbReference>
<dbReference type="AlphaFoldDB" id="A0AAE3R0H9"/>
<dbReference type="GO" id="GO:0004252">
    <property type="term" value="F:serine-type endopeptidase activity"/>
    <property type="evidence" value="ECO:0007669"/>
    <property type="project" value="UniProtKB-UniRule"/>
</dbReference>
<feature type="domain" description="Peptidase S8/S53" evidence="7">
    <location>
        <begin position="68"/>
        <end position="498"/>
    </location>
</feature>
<feature type="active site" description="Charge relay system" evidence="5">
    <location>
        <position position="290"/>
    </location>
</feature>
<dbReference type="InterPro" id="IPR051048">
    <property type="entry name" value="Peptidase_S8/S53_subtilisin"/>
</dbReference>
<feature type="active site" description="Charge relay system" evidence="5">
    <location>
        <position position="75"/>
    </location>
</feature>
<reference evidence="8" key="1">
    <citation type="submission" date="2023-05" db="EMBL/GenBank/DDBJ databases">
        <authorList>
            <person name="Zhang X."/>
        </authorList>
    </citation>
    <scope>NUCLEOTIDE SEQUENCE</scope>
    <source>
        <strain evidence="8">BD1B2-1</strain>
    </source>
</reference>
<protein>
    <submittedName>
        <fullName evidence="8">S8 family peptidase</fullName>
        <ecNumber evidence="8">3.4.-.-</ecNumber>
    </submittedName>
</protein>